<evidence type="ECO:0000259" key="4">
    <source>
        <dbReference type="Pfam" id="PF01913"/>
    </source>
</evidence>
<keyword evidence="2 3" id="KW-0808">Transferase</keyword>
<feature type="domain" description="Formylmethanofuran: tetrahydromethanopterin formyltransferase Ftr C-terminal" evidence="5">
    <location>
        <begin position="145"/>
        <end position="295"/>
    </location>
</feature>
<proteinExistence type="inferred from homology"/>
<comment type="subunit">
    <text evidence="3">Homotetramer.</text>
</comment>
<dbReference type="GO" id="GO:0030270">
    <property type="term" value="F:formylmethanofuran-tetrahydromethanopterin N-formyltransferase activity"/>
    <property type="evidence" value="ECO:0007669"/>
    <property type="project" value="UniProtKB-EC"/>
</dbReference>
<evidence type="ECO:0000256" key="1">
    <source>
        <dbReference type="ARBA" id="ARBA00006770"/>
    </source>
</evidence>
<comment type="subcellular location">
    <subcellularLocation>
        <location evidence="3">Cytoplasm</location>
    </subcellularLocation>
</comment>
<dbReference type="Proteomes" id="UP001575181">
    <property type="component" value="Unassembled WGS sequence"/>
</dbReference>
<keyword evidence="3 6" id="KW-0012">Acyltransferase</keyword>
<comment type="similarity">
    <text evidence="1 3">Belongs to the FTR family.</text>
</comment>
<dbReference type="InterPro" id="IPR014053">
    <property type="entry name" value="ForMFR_H4MPT_ForTrfase"/>
</dbReference>
<dbReference type="Gene3D" id="3.30.70.520">
    <property type="match status" value="2"/>
</dbReference>
<dbReference type="RefSeq" id="WP_373655982.1">
    <property type="nucleotide sequence ID" value="NZ_JBGUAW010000006.1"/>
</dbReference>
<protein>
    <recommendedName>
        <fullName evidence="3">Formylmethanofuran--tetrahydromethanopterin formyltransferase</fullName>
        <shortName evidence="3">Ftr</shortName>
        <ecNumber evidence="3">2.3.1.101</ecNumber>
    </recommendedName>
    <alternativeName>
        <fullName evidence="3">H4MPT formyltransferase</fullName>
    </alternativeName>
</protein>
<dbReference type="InterPro" id="IPR002770">
    <property type="entry name" value="ForMFR_H4MPT_ForTrfase_C"/>
</dbReference>
<dbReference type="Pfam" id="PF01913">
    <property type="entry name" value="FTR"/>
    <property type="match status" value="1"/>
</dbReference>
<sequence>MNINGVTIEDTFAEAFEMRATRIVITAMDRNWVAHAAETMTGFATSVIGCGLEAGIEQYLEPEETPDGRPGVAVLLFAVSGKELTKHLQNRIGQSVLTCPTTAVFSGLDGEATPMGEGVRYFGDGYQISKLFGERRFWRVPVMDGEFVCEATTGRVNAVGGGNFLVLGRSAEETLRALEAAIEAMSRAPGIIMPFPGGVVRSGSKVGSKYKALPASTNDAYCPTLRGLTDSNIGPEVGAVMEVVIDGLDPDSVSRAMAMGIQTVCAFGPDNGILGITAGNFGGDLGQFQFSLHEVLA</sequence>
<dbReference type="Pfam" id="PF02741">
    <property type="entry name" value="FTR_C"/>
    <property type="match status" value="1"/>
</dbReference>
<evidence type="ECO:0000256" key="3">
    <source>
        <dbReference type="HAMAP-Rule" id="MF_00579"/>
    </source>
</evidence>
<evidence type="ECO:0000256" key="2">
    <source>
        <dbReference type="ARBA" id="ARBA00022679"/>
    </source>
</evidence>
<keyword evidence="3" id="KW-0554">One-carbon metabolism</keyword>
<dbReference type="EMBL" id="JBGUAW010000006">
    <property type="protein sequence ID" value="MFA9461196.1"/>
    <property type="molecule type" value="Genomic_DNA"/>
</dbReference>
<organism evidence="6 7">
    <name type="scientific">Thiohalorhabdus methylotrophus</name>
    <dbReference type="NCBI Taxonomy" id="3242694"/>
    <lineage>
        <taxon>Bacteria</taxon>
        <taxon>Pseudomonadati</taxon>
        <taxon>Pseudomonadota</taxon>
        <taxon>Gammaproteobacteria</taxon>
        <taxon>Thiohalorhabdales</taxon>
        <taxon>Thiohalorhabdaceae</taxon>
        <taxon>Thiohalorhabdus</taxon>
    </lineage>
</organism>
<comment type="caution">
    <text evidence="6">The sequence shown here is derived from an EMBL/GenBank/DDBJ whole genome shotgun (WGS) entry which is preliminary data.</text>
</comment>
<accession>A0ABV4TYF1</accession>
<dbReference type="NCBIfam" id="NF002554">
    <property type="entry name" value="PRK02114.1"/>
    <property type="match status" value="1"/>
</dbReference>
<feature type="domain" description="Formylmethanofuran: tetrahydromethanopterin formyltransferase Ftr N-terminal" evidence="4">
    <location>
        <begin position="1"/>
        <end position="142"/>
    </location>
</feature>
<comment type="catalytic activity">
    <reaction evidence="3">
        <text>N-formylmethanofuran + 5,6,7,8-tetrahydromethanopterin + H(+) = N(5)-formyl-5,6,7,8-tetrahydromethanopterin + methanofuran</text>
        <dbReference type="Rhea" id="RHEA:18061"/>
        <dbReference type="ChEBI" id="CHEBI:15378"/>
        <dbReference type="ChEBI" id="CHEBI:57727"/>
        <dbReference type="ChEBI" id="CHEBI:58018"/>
        <dbReference type="ChEBI" id="CHEBI:58103"/>
        <dbReference type="ChEBI" id="CHEBI:58151"/>
        <dbReference type="EC" id="2.3.1.101"/>
    </reaction>
</comment>
<comment type="pathway">
    <text evidence="3">One-carbon metabolism; formaldehyde degradation; formate from formaldehyde (H(4)MPT route): step 4/5.</text>
</comment>
<name>A0ABV4TYF1_9GAMM</name>
<evidence type="ECO:0000313" key="7">
    <source>
        <dbReference type="Proteomes" id="UP001575181"/>
    </source>
</evidence>
<dbReference type="PIRSF" id="PIRSF006414">
    <property type="entry name" value="Ftr_formyl_trnsf"/>
    <property type="match status" value="1"/>
</dbReference>
<dbReference type="InterPro" id="IPR023447">
    <property type="entry name" value="ForMFR_H4MPT_ForTrfase_fd-like"/>
</dbReference>
<reference evidence="6 7" key="1">
    <citation type="submission" date="2024-08" db="EMBL/GenBank/DDBJ databases">
        <title>Whole-genome sequencing of halo(alkali)philic microorganisms from hypersaline lakes.</title>
        <authorList>
            <person name="Sorokin D.Y."/>
            <person name="Merkel A.Y."/>
            <person name="Messina E."/>
            <person name="Yakimov M."/>
        </authorList>
    </citation>
    <scope>NUCLEOTIDE SEQUENCE [LARGE SCALE GENOMIC DNA]</scope>
    <source>
        <strain evidence="6 7">Cl-TMA</strain>
    </source>
</reference>
<dbReference type="InterPro" id="IPR022667">
    <property type="entry name" value="ForMFR_H4MPT_ForTrfase_N"/>
</dbReference>
<keyword evidence="3" id="KW-0963">Cytoplasm</keyword>
<keyword evidence="7" id="KW-1185">Reference proteome</keyword>
<comment type="function">
    <text evidence="3">Catalyzes the transfer of a formyl group from 5-formyl tetrahydromethanopterin (5-formyl-H(4)MPT) to methanofuran (MFR) to produce formylmethanofuran (formyl-MFR) and tetrahydromethanopterin (H(4)MPT).</text>
</comment>
<dbReference type="NCBIfam" id="TIGR03119">
    <property type="entry name" value="one_C_fhcD"/>
    <property type="match status" value="1"/>
</dbReference>
<dbReference type="HAMAP" id="MF_00579">
    <property type="entry name" value="FTR"/>
    <property type="match status" value="1"/>
</dbReference>
<gene>
    <name evidence="6" type="primary">fhcD</name>
    <name evidence="3" type="synonym">ffsA</name>
    <name evidence="6" type="ORF">ACERLL_10200</name>
</gene>
<evidence type="ECO:0000313" key="6">
    <source>
        <dbReference type="EMBL" id="MFA9461196.1"/>
    </source>
</evidence>
<evidence type="ECO:0000259" key="5">
    <source>
        <dbReference type="Pfam" id="PF02741"/>
    </source>
</evidence>
<dbReference type="SUPFAM" id="SSF55112">
    <property type="entry name" value="Formylmethanofuran:tetrahydromethanopterin formyltransferase"/>
    <property type="match status" value="2"/>
</dbReference>
<dbReference type="EC" id="2.3.1.101" evidence="3"/>